<sequence>MFGKDVWPEDFFTHTKGQKVYLSWPVPNCAEGCPSSWIRDGYCDKPCNNSQCQWDGGDCTADNPMLSFQPIGVQQEGAVTGFFQIRTNKNYCNEDCADTWLADRYCDRACNVQACGFDAGDCGVENFHKLPELVLSKDHTQYYLPEGELQFEFCYFIIHFYPL</sequence>
<dbReference type="GO" id="GO:0000139">
    <property type="term" value="C:Golgi membrane"/>
    <property type="evidence" value="ECO:0007669"/>
    <property type="project" value="UniProtKB-SubCell"/>
</dbReference>
<evidence type="ECO:0000256" key="3">
    <source>
        <dbReference type="ARBA" id="ARBA00007583"/>
    </source>
</evidence>
<dbReference type="OMA" id="SSWINDG"/>
<evidence type="ECO:0000256" key="19">
    <source>
        <dbReference type="ARBA" id="ARBA00078196"/>
    </source>
</evidence>
<evidence type="ECO:0000256" key="18">
    <source>
        <dbReference type="ARBA" id="ARBA00070893"/>
    </source>
</evidence>
<keyword evidence="14" id="KW-0325">Glycoprotein</keyword>
<name>A0A087UFZ6_STEMI</name>
<dbReference type="GO" id="GO:0003976">
    <property type="term" value="F:UDP-N-acetylglucosamine-lysosomal-enzyme N-acetylglucosaminephosphotransferase activity"/>
    <property type="evidence" value="ECO:0007669"/>
    <property type="project" value="UniProtKB-EC"/>
</dbReference>
<evidence type="ECO:0000256" key="4">
    <source>
        <dbReference type="ARBA" id="ARBA00022679"/>
    </source>
</evidence>
<dbReference type="Pfam" id="PF00066">
    <property type="entry name" value="Notch"/>
    <property type="match status" value="2"/>
</dbReference>
<evidence type="ECO:0000256" key="5">
    <source>
        <dbReference type="ARBA" id="ARBA00022692"/>
    </source>
</evidence>
<dbReference type="Gene3D" id="3.30.300.320">
    <property type="match status" value="1"/>
</dbReference>
<evidence type="ECO:0000313" key="24">
    <source>
        <dbReference type="Proteomes" id="UP000054359"/>
    </source>
</evidence>
<evidence type="ECO:0000256" key="14">
    <source>
        <dbReference type="ARBA" id="ARBA00023180"/>
    </source>
</evidence>
<dbReference type="GO" id="GO:0046835">
    <property type="term" value="P:carbohydrate phosphorylation"/>
    <property type="evidence" value="ECO:0007669"/>
    <property type="project" value="TreeGrafter"/>
</dbReference>
<evidence type="ECO:0000256" key="16">
    <source>
        <dbReference type="ARBA" id="ARBA00057240"/>
    </source>
</evidence>
<evidence type="ECO:0000256" key="1">
    <source>
        <dbReference type="ARBA" id="ARBA00004323"/>
    </source>
</evidence>
<keyword evidence="8" id="KW-0106">Calcium</keyword>
<evidence type="ECO:0000256" key="15">
    <source>
        <dbReference type="ARBA" id="ARBA00050775"/>
    </source>
</evidence>
<dbReference type="GO" id="GO:0016256">
    <property type="term" value="P:N-glycan processing to lysosome"/>
    <property type="evidence" value="ECO:0007669"/>
    <property type="project" value="TreeGrafter"/>
</dbReference>
<evidence type="ECO:0000256" key="17">
    <source>
        <dbReference type="ARBA" id="ARBA00066709"/>
    </source>
</evidence>
<dbReference type="FunFam" id="3.30.300.320:FF:000002">
    <property type="entry name" value="N-acetylglucosamine-1-phosphotransferase subunits alpha/beta isoform X1"/>
    <property type="match status" value="1"/>
</dbReference>
<protein>
    <recommendedName>
        <fullName evidence="18">N-acetylglucosamine-1-phosphotransferase subunits alpha/beta</fullName>
        <ecNumber evidence="17">2.7.8.17</ecNumber>
    </recommendedName>
    <alternativeName>
        <fullName evidence="21">GlcNAc-1-phosphotransferase subunits alpha/beta</fullName>
    </alternativeName>
    <alternativeName>
        <fullName evidence="20">Stealth protein GNPTAB</fullName>
    </alternativeName>
    <alternativeName>
        <fullName evidence="19">UDP-N-acetylglucosamine-1-phosphotransferase subunits alpha/beta</fullName>
    </alternativeName>
</protein>
<dbReference type="SUPFAM" id="SSF90193">
    <property type="entry name" value="Notch domain"/>
    <property type="match status" value="1"/>
</dbReference>
<evidence type="ECO:0000256" key="11">
    <source>
        <dbReference type="ARBA" id="ARBA00023034"/>
    </source>
</evidence>
<comment type="function">
    <text evidence="16">Catalyzes the formation of mannose 6-phosphate (M6P) markers on high mannose type oligosaccharides in the Golgi apparatus. M6P residues are required to bind to the M6P receptors (MPR), which mediate the vesicular transport of lysosomal enzymes to the endosomal/prelysosomal compartment.</text>
</comment>
<keyword evidence="4 23" id="KW-0808">Transferase</keyword>
<keyword evidence="13" id="KW-1015">Disulfide bond</keyword>
<dbReference type="InterPro" id="IPR047141">
    <property type="entry name" value="Stealth"/>
</dbReference>
<dbReference type="OrthoDB" id="263283at2759"/>
<keyword evidence="6" id="KW-0479">Metal-binding</keyword>
<organism evidence="23 24">
    <name type="scientific">Stegodyphus mimosarum</name>
    <name type="common">African social velvet spider</name>
    <dbReference type="NCBI Taxonomy" id="407821"/>
    <lineage>
        <taxon>Eukaryota</taxon>
        <taxon>Metazoa</taxon>
        <taxon>Ecdysozoa</taxon>
        <taxon>Arthropoda</taxon>
        <taxon>Chelicerata</taxon>
        <taxon>Arachnida</taxon>
        <taxon>Araneae</taxon>
        <taxon>Araneomorphae</taxon>
        <taxon>Entelegynae</taxon>
        <taxon>Eresoidea</taxon>
        <taxon>Eresidae</taxon>
        <taxon>Stegodyphus</taxon>
    </lineage>
</organism>
<dbReference type="EC" id="2.7.8.17" evidence="17"/>
<keyword evidence="9" id="KW-0735">Signal-anchor</keyword>
<dbReference type="AlphaFoldDB" id="A0A087UFZ6"/>
<keyword evidence="12" id="KW-0472">Membrane</keyword>
<evidence type="ECO:0000256" key="9">
    <source>
        <dbReference type="ARBA" id="ARBA00022968"/>
    </source>
</evidence>
<dbReference type="PANTHER" id="PTHR24045">
    <property type="match status" value="1"/>
</dbReference>
<dbReference type="InterPro" id="IPR035993">
    <property type="entry name" value="Notch-like_dom_sf"/>
</dbReference>
<evidence type="ECO:0000256" key="6">
    <source>
        <dbReference type="ARBA" id="ARBA00022723"/>
    </source>
</evidence>
<evidence type="ECO:0000256" key="2">
    <source>
        <dbReference type="ARBA" id="ARBA00004614"/>
    </source>
</evidence>
<evidence type="ECO:0000259" key="22">
    <source>
        <dbReference type="PROSITE" id="PS50258"/>
    </source>
</evidence>
<keyword evidence="24" id="KW-1185">Reference proteome</keyword>
<evidence type="ECO:0000256" key="12">
    <source>
        <dbReference type="ARBA" id="ARBA00023136"/>
    </source>
</evidence>
<proteinExistence type="inferred from homology"/>
<comment type="subcellular location">
    <subcellularLocation>
        <location evidence="2">Golgi apparatus membrane</location>
        <topology evidence="2">Single-pass type I membrane protein</topology>
    </subcellularLocation>
    <subcellularLocation>
        <location evidence="1">Golgi apparatus membrane</location>
        <topology evidence="1">Single-pass type II membrane protein</topology>
    </subcellularLocation>
</comment>
<evidence type="ECO:0000313" key="23">
    <source>
        <dbReference type="EMBL" id="KFM76285.1"/>
    </source>
</evidence>
<evidence type="ECO:0000256" key="8">
    <source>
        <dbReference type="ARBA" id="ARBA00022837"/>
    </source>
</evidence>
<evidence type="ECO:0000256" key="7">
    <source>
        <dbReference type="ARBA" id="ARBA00022737"/>
    </source>
</evidence>
<keyword evidence="7" id="KW-0677">Repeat</keyword>
<feature type="domain" description="LNR" evidence="22">
    <location>
        <begin position="29"/>
        <end position="64"/>
    </location>
</feature>
<keyword evidence="11" id="KW-0333">Golgi apparatus</keyword>
<evidence type="ECO:0000256" key="13">
    <source>
        <dbReference type="ARBA" id="ARBA00023157"/>
    </source>
</evidence>
<accession>A0A087UFZ6</accession>
<dbReference type="SMART" id="SM00004">
    <property type="entry name" value="NL"/>
    <property type="match status" value="1"/>
</dbReference>
<dbReference type="PANTHER" id="PTHR24045:SF0">
    <property type="entry name" value="N-ACETYLGLUCOSAMINE-1-PHOSPHOTRANSFERASE SUBUNITS ALPHA_BETA"/>
    <property type="match status" value="1"/>
</dbReference>
<keyword evidence="5" id="KW-0812">Transmembrane</keyword>
<dbReference type="GO" id="GO:0046872">
    <property type="term" value="F:metal ion binding"/>
    <property type="evidence" value="ECO:0007669"/>
    <property type="project" value="UniProtKB-KW"/>
</dbReference>
<gene>
    <name evidence="23" type="ORF">X975_21020</name>
</gene>
<dbReference type="STRING" id="407821.A0A087UFZ6"/>
<dbReference type="InterPro" id="IPR000800">
    <property type="entry name" value="Notch_dom"/>
</dbReference>
<reference evidence="23 24" key="1">
    <citation type="submission" date="2013-11" db="EMBL/GenBank/DDBJ databases">
        <title>Genome sequencing of Stegodyphus mimosarum.</title>
        <authorList>
            <person name="Bechsgaard J."/>
        </authorList>
    </citation>
    <scope>NUCLEOTIDE SEQUENCE [LARGE SCALE GENOMIC DNA]</scope>
</reference>
<evidence type="ECO:0000256" key="21">
    <source>
        <dbReference type="ARBA" id="ARBA00082117"/>
    </source>
</evidence>
<comment type="catalytic activity">
    <reaction evidence="15">
        <text>N(4)-[alpha-D-mannosyl-(1-&gt;2)-alpha-D-mannosyl-(glycan)]-L-asparaginyl-[protein] + UDP-N-acetyl-alpha-D-glucosamine = N(4)-[6-(N-acetyl-alpha-D-glucosaminyl-1-phospho)-alpha-D-mannosyl-(1-&gt;2)-alpha-D-mannosyl-(glycan)]-L-asparaginyl-[protein] + UMP + H(+)</text>
        <dbReference type="Rhea" id="RHEA:13581"/>
        <dbReference type="Rhea" id="RHEA-COMP:14507"/>
        <dbReference type="Rhea" id="RHEA-COMP:14508"/>
        <dbReference type="ChEBI" id="CHEBI:15378"/>
        <dbReference type="ChEBI" id="CHEBI:57705"/>
        <dbReference type="ChEBI" id="CHEBI:57865"/>
        <dbReference type="ChEBI" id="CHEBI:140357"/>
        <dbReference type="ChEBI" id="CHEBI:140369"/>
        <dbReference type="EC" id="2.7.8.17"/>
    </reaction>
</comment>
<dbReference type="EMBL" id="KK119641">
    <property type="protein sequence ID" value="KFM76285.1"/>
    <property type="molecule type" value="Genomic_DNA"/>
</dbReference>
<evidence type="ECO:0000256" key="20">
    <source>
        <dbReference type="ARBA" id="ARBA00079995"/>
    </source>
</evidence>
<feature type="non-terminal residue" evidence="23">
    <location>
        <position position="163"/>
    </location>
</feature>
<keyword evidence="10" id="KW-1133">Transmembrane helix</keyword>
<comment type="similarity">
    <text evidence="3">Belongs to the stealth family.</text>
</comment>
<dbReference type="Proteomes" id="UP000054359">
    <property type="component" value="Unassembled WGS sequence"/>
</dbReference>
<dbReference type="PROSITE" id="PS50258">
    <property type="entry name" value="LNR"/>
    <property type="match status" value="1"/>
</dbReference>
<evidence type="ECO:0000256" key="10">
    <source>
        <dbReference type="ARBA" id="ARBA00022989"/>
    </source>
</evidence>